<organism evidence="20 21">
    <name type="scientific">Zostera marina</name>
    <name type="common">Eelgrass</name>
    <dbReference type="NCBI Taxonomy" id="29655"/>
    <lineage>
        <taxon>Eukaryota</taxon>
        <taxon>Viridiplantae</taxon>
        <taxon>Streptophyta</taxon>
        <taxon>Embryophyta</taxon>
        <taxon>Tracheophyta</taxon>
        <taxon>Spermatophyta</taxon>
        <taxon>Magnoliopsida</taxon>
        <taxon>Liliopsida</taxon>
        <taxon>Zosteraceae</taxon>
        <taxon>Zostera</taxon>
    </lineage>
</organism>
<dbReference type="AlphaFoldDB" id="A0A0K9NGK4"/>
<comment type="similarity">
    <text evidence="14">Belongs to the RING-type zinc finger family. ATL subfamily.</text>
</comment>
<comment type="subcellular location">
    <subcellularLocation>
        <location evidence="2">Membrane</location>
        <topology evidence="2">Single-pass membrane protein</topology>
    </subcellularLocation>
</comment>
<comment type="catalytic activity">
    <reaction evidence="1">
        <text>S-ubiquitinyl-[E2 ubiquitin-conjugating enzyme]-L-cysteine + [acceptor protein]-L-lysine = [E2 ubiquitin-conjugating enzyme]-L-cysteine + N(6)-ubiquitinyl-[acceptor protein]-L-lysine.</text>
        <dbReference type="EC" id="2.3.2.27"/>
    </reaction>
</comment>
<comment type="caution">
    <text evidence="20">The sequence shown here is derived from an EMBL/GenBank/DDBJ whole genome shotgun (WGS) entry which is preliminary data.</text>
</comment>
<dbReference type="FunFam" id="3.30.40.10:FF:000285">
    <property type="entry name" value="RING-H2 finger protein ATL43"/>
    <property type="match status" value="1"/>
</dbReference>
<dbReference type="Gene3D" id="3.30.40.10">
    <property type="entry name" value="Zinc/RING finger domain, C3HC4 (zinc finger)"/>
    <property type="match status" value="1"/>
</dbReference>
<keyword evidence="7" id="KW-0479">Metal-binding</keyword>
<dbReference type="InterPro" id="IPR001841">
    <property type="entry name" value="Znf_RING"/>
</dbReference>
<name>A0A0K9NGK4_ZOSMR</name>
<feature type="transmembrane region" description="Helical" evidence="17">
    <location>
        <begin position="42"/>
        <end position="65"/>
    </location>
</feature>
<evidence type="ECO:0000256" key="6">
    <source>
        <dbReference type="ARBA" id="ARBA00022692"/>
    </source>
</evidence>
<evidence type="ECO:0000313" key="21">
    <source>
        <dbReference type="Proteomes" id="UP000036987"/>
    </source>
</evidence>
<evidence type="ECO:0000256" key="12">
    <source>
        <dbReference type="ARBA" id="ARBA00022989"/>
    </source>
</evidence>
<dbReference type="CDD" id="cd16461">
    <property type="entry name" value="RING-H2_EL5-like"/>
    <property type="match status" value="1"/>
</dbReference>
<gene>
    <name evidence="20" type="ORF">ZOSMA_9G00060</name>
</gene>
<evidence type="ECO:0000256" key="8">
    <source>
        <dbReference type="ARBA" id="ARBA00022729"/>
    </source>
</evidence>
<proteinExistence type="inferred from homology"/>
<keyword evidence="12 17" id="KW-1133">Transmembrane helix</keyword>
<feature type="compositionally biased region" description="Low complexity" evidence="16">
    <location>
        <begin position="354"/>
        <end position="369"/>
    </location>
</feature>
<keyword evidence="10" id="KW-0833">Ubl conjugation pathway</keyword>
<keyword evidence="6 17" id="KW-0812">Transmembrane</keyword>
<evidence type="ECO:0000256" key="9">
    <source>
        <dbReference type="ARBA" id="ARBA00022771"/>
    </source>
</evidence>
<comment type="pathway">
    <text evidence="3">Protein modification; protein ubiquitination.</text>
</comment>
<evidence type="ECO:0000256" key="11">
    <source>
        <dbReference type="ARBA" id="ARBA00022833"/>
    </source>
</evidence>
<evidence type="ECO:0000256" key="14">
    <source>
        <dbReference type="ARBA" id="ARBA00024209"/>
    </source>
</evidence>
<dbReference type="EMBL" id="LFYR01002228">
    <property type="protein sequence ID" value="KMZ55906.1"/>
    <property type="molecule type" value="Genomic_DNA"/>
</dbReference>
<evidence type="ECO:0000256" key="16">
    <source>
        <dbReference type="SAM" id="MobiDB-lite"/>
    </source>
</evidence>
<dbReference type="GO" id="GO:0061630">
    <property type="term" value="F:ubiquitin protein ligase activity"/>
    <property type="evidence" value="ECO:0007669"/>
    <property type="project" value="UniProtKB-EC"/>
</dbReference>
<keyword evidence="21" id="KW-1185">Reference proteome</keyword>
<reference evidence="21" key="1">
    <citation type="journal article" date="2016" name="Nature">
        <title>The genome of the seagrass Zostera marina reveals angiosperm adaptation to the sea.</title>
        <authorList>
            <person name="Olsen J.L."/>
            <person name="Rouze P."/>
            <person name="Verhelst B."/>
            <person name="Lin Y.-C."/>
            <person name="Bayer T."/>
            <person name="Collen J."/>
            <person name="Dattolo E."/>
            <person name="De Paoli E."/>
            <person name="Dittami S."/>
            <person name="Maumus F."/>
            <person name="Michel G."/>
            <person name="Kersting A."/>
            <person name="Lauritano C."/>
            <person name="Lohaus R."/>
            <person name="Toepel M."/>
            <person name="Tonon T."/>
            <person name="Vanneste K."/>
            <person name="Amirebrahimi M."/>
            <person name="Brakel J."/>
            <person name="Bostroem C."/>
            <person name="Chovatia M."/>
            <person name="Grimwood J."/>
            <person name="Jenkins J.W."/>
            <person name="Jueterbock A."/>
            <person name="Mraz A."/>
            <person name="Stam W.T."/>
            <person name="Tice H."/>
            <person name="Bornberg-Bauer E."/>
            <person name="Green P.J."/>
            <person name="Pearson G.A."/>
            <person name="Procaccini G."/>
            <person name="Duarte C.M."/>
            <person name="Schmutz J."/>
            <person name="Reusch T.B.H."/>
            <person name="Van de Peer Y."/>
        </authorList>
    </citation>
    <scope>NUCLEOTIDE SEQUENCE [LARGE SCALE GENOMIC DNA]</scope>
    <source>
        <strain evidence="21">cv. Finnish</strain>
    </source>
</reference>
<dbReference type="EC" id="2.3.2.27" evidence="4"/>
<evidence type="ECO:0000256" key="2">
    <source>
        <dbReference type="ARBA" id="ARBA00004167"/>
    </source>
</evidence>
<keyword evidence="11" id="KW-0862">Zinc</keyword>
<evidence type="ECO:0000256" key="5">
    <source>
        <dbReference type="ARBA" id="ARBA00022679"/>
    </source>
</evidence>
<evidence type="ECO:0000256" key="13">
    <source>
        <dbReference type="ARBA" id="ARBA00023136"/>
    </source>
</evidence>
<evidence type="ECO:0000256" key="1">
    <source>
        <dbReference type="ARBA" id="ARBA00000900"/>
    </source>
</evidence>
<keyword evidence="8 18" id="KW-0732">Signal</keyword>
<evidence type="ECO:0000259" key="19">
    <source>
        <dbReference type="PROSITE" id="PS50089"/>
    </source>
</evidence>
<keyword evidence="13 17" id="KW-0472">Membrane</keyword>
<feature type="region of interest" description="Disordered" evidence="16">
    <location>
        <begin position="354"/>
        <end position="399"/>
    </location>
</feature>
<evidence type="ECO:0000256" key="4">
    <source>
        <dbReference type="ARBA" id="ARBA00012483"/>
    </source>
</evidence>
<feature type="chain" id="PRO_5005526976" description="RING-type E3 ubiquitin transferase" evidence="18">
    <location>
        <begin position="27"/>
        <end position="431"/>
    </location>
</feature>
<dbReference type="Pfam" id="PF13639">
    <property type="entry name" value="zf-RING_2"/>
    <property type="match status" value="1"/>
</dbReference>
<dbReference type="InterPro" id="IPR013083">
    <property type="entry name" value="Znf_RING/FYVE/PHD"/>
</dbReference>
<feature type="domain" description="RING-type" evidence="19">
    <location>
        <begin position="121"/>
        <end position="163"/>
    </location>
</feature>
<dbReference type="PANTHER" id="PTHR46539">
    <property type="entry name" value="E3 UBIQUITIN-PROTEIN LIGASE ATL42"/>
    <property type="match status" value="1"/>
</dbReference>
<dbReference type="SMART" id="SM00184">
    <property type="entry name" value="RING"/>
    <property type="match status" value="1"/>
</dbReference>
<protein>
    <recommendedName>
        <fullName evidence="4">RING-type E3 ubiquitin transferase</fullName>
        <ecNumber evidence="4">2.3.2.27</ecNumber>
    </recommendedName>
</protein>
<feature type="signal peptide" evidence="18">
    <location>
        <begin position="1"/>
        <end position="26"/>
    </location>
</feature>
<keyword evidence="5" id="KW-0808">Transferase</keyword>
<sequence length="431" mass="48570">MKISGDRIVVVFLLILASILLPVTVSEENQTTGNDTGIAIHSSITIVIGIFFIILTLTFLVIIYIKFCSANARRYNRSIPGFNSLLPNNSRLYAGLDKSIIESLPLFRFSDLKGSREGLECSVCLSVFDESEFLRLLPKCKHAFHTECIDKWLENNSSCPLCRYKVEIEDLTLFKYSGSSRFLFRDPSSMSQRNQSSDLPLDLFVEREEVSKERTTSVDGINDYSSSRRFTIGGSFRKAERKKSKDGFSLLVDGDGKLDDRFHKLKHKIIISDAMFKNRWSDLNSSDLTSLNSDMLNDLSNRKFSSSERYSSLEDHVISKIKVDIERKRVMEGKMKIHGSIGDDDDAFESIPAAASSTTHGGGSSITSGRRCMSEMPNIPRSMDAKPTNQTGGEMDDDSMRKAWLPIARRTVQWFAGKERRSDTPNHVMDV</sequence>
<dbReference type="GO" id="GO:0008270">
    <property type="term" value="F:zinc ion binding"/>
    <property type="evidence" value="ECO:0007669"/>
    <property type="project" value="UniProtKB-KW"/>
</dbReference>
<evidence type="ECO:0000256" key="10">
    <source>
        <dbReference type="ARBA" id="ARBA00022786"/>
    </source>
</evidence>
<dbReference type="SUPFAM" id="SSF57850">
    <property type="entry name" value="RING/U-box"/>
    <property type="match status" value="1"/>
</dbReference>
<dbReference type="PANTHER" id="PTHR46539:SF1">
    <property type="entry name" value="E3 UBIQUITIN-PROTEIN LIGASE ATL42"/>
    <property type="match status" value="1"/>
</dbReference>
<evidence type="ECO:0000256" key="17">
    <source>
        <dbReference type="SAM" id="Phobius"/>
    </source>
</evidence>
<evidence type="ECO:0000313" key="20">
    <source>
        <dbReference type="EMBL" id="KMZ55906.1"/>
    </source>
</evidence>
<dbReference type="OrthoDB" id="8062037at2759"/>
<dbReference type="OMA" id="NRERCEQ"/>
<evidence type="ECO:0000256" key="3">
    <source>
        <dbReference type="ARBA" id="ARBA00004906"/>
    </source>
</evidence>
<evidence type="ECO:0000256" key="15">
    <source>
        <dbReference type="PROSITE-ProRule" id="PRU00175"/>
    </source>
</evidence>
<evidence type="ECO:0000256" key="18">
    <source>
        <dbReference type="SAM" id="SignalP"/>
    </source>
</evidence>
<keyword evidence="9 15" id="KW-0863">Zinc-finger</keyword>
<accession>A0A0K9NGK4</accession>
<evidence type="ECO:0000256" key="7">
    <source>
        <dbReference type="ARBA" id="ARBA00022723"/>
    </source>
</evidence>
<dbReference type="STRING" id="29655.A0A0K9NGK4"/>
<dbReference type="Proteomes" id="UP000036987">
    <property type="component" value="Unassembled WGS sequence"/>
</dbReference>
<dbReference type="GO" id="GO:0016020">
    <property type="term" value="C:membrane"/>
    <property type="evidence" value="ECO:0007669"/>
    <property type="project" value="UniProtKB-SubCell"/>
</dbReference>
<dbReference type="PROSITE" id="PS50089">
    <property type="entry name" value="ZF_RING_2"/>
    <property type="match status" value="1"/>
</dbReference>